<evidence type="ECO:0000313" key="2">
    <source>
        <dbReference type="EMBL" id="TGO50564.1"/>
    </source>
</evidence>
<comment type="caution">
    <text evidence="2">The sequence shown here is derived from an EMBL/GenBank/DDBJ whole genome shotgun (WGS) entry which is preliminary data.</text>
</comment>
<keyword evidence="1" id="KW-1133">Transmembrane helix</keyword>
<gene>
    <name evidence="2" type="ORF">BOTNAR_0388g00060</name>
</gene>
<dbReference type="Proteomes" id="UP000297452">
    <property type="component" value="Unassembled WGS sequence"/>
</dbReference>
<keyword evidence="1" id="KW-0472">Membrane</keyword>
<evidence type="ECO:0000313" key="3">
    <source>
        <dbReference type="Proteomes" id="UP000297452"/>
    </source>
</evidence>
<sequence>MPQRQPFIINNVFISVLCLGIAYLDDFDRRGWPLSTGLRRGIAILNHFGRLNPQSARYSEICQLLQDATTMDIKLLRSSSQQVRSVFGDIRHSAGDQSPIQPSNVDLRSNILRQQGIVEPISPSSFNENTFEAESMNTMIGISTGQFSGGHNYHPHDDSQFTALPLNFFSGNCVLLSDDWPTQDDVPLFSLTSEATSEMYNL</sequence>
<dbReference type="EMBL" id="PQXJ01000388">
    <property type="protein sequence ID" value="TGO50564.1"/>
    <property type="molecule type" value="Genomic_DNA"/>
</dbReference>
<dbReference type="AlphaFoldDB" id="A0A4Z1HNV9"/>
<organism evidence="2 3">
    <name type="scientific">Botryotinia narcissicola</name>
    <dbReference type="NCBI Taxonomy" id="278944"/>
    <lineage>
        <taxon>Eukaryota</taxon>
        <taxon>Fungi</taxon>
        <taxon>Dikarya</taxon>
        <taxon>Ascomycota</taxon>
        <taxon>Pezizomycotina</taxon>
        <taxon>Leotiomycetes</taxon>
        <taxon>Helotiales</taxon>
        <taxon>Sclerotiniaceae</taxon>
        <taxon>Botryotinia</taxon>
    </lineage>
</organism>
<protein>
    <recommendedName>
        <fullName evidence="4">Transcription factor domain-containing protein</fullName>
    </recommendedName>
</protein>
<evidence type="ECO:0008006" key="4">
    <source>
        <dbReference type="Google" id="ProtNLM"/>
    </source>
</evidence>
<accession>A0A4Z1HNV9</accession>
<dbReference type="STRING" id="278944.A0A4Z1HNV9"/>
<feature type="transmembrane region" description="Helical" evidence="1">
    <location>
        <begin position="6"/>
        <end position="24"/>
    </location>
</feature>
<keyword evidence="1" id="KW-0812">Transmembrane</keyword>
<evidence type="ECO:0000256" key="1">
    <source>
        <dbReference type="SAM" id="Phobius"/>
    </source>
</evidence>
<name>A0A4Z1HNV9_9HELO</name>
<keyword evidence="3" id="KW-1185">Reference proteome</keyword>
<proteinExistence type="predicted"/>
<reference evidence="2 3" key="1">
    <citation type="submission" date="2017-12" db="EMBL/GenBank/DDBJ databases">
        <title>Comparative genomics of Botrytis spp.</title>
        <authorList>
            <person name="Valero-Jimenez C.A."/>
            <person name="Tapia P."/>
            <person name="Veloso J."/>
            <person name="Silva-Moreno E."/>
            <person name="Staats M."/>
            <person name="Valdes J.H."/>
            <person name="Van Kan J.A.L."/>
        </authorList>
    </citation>
    <scope>NUCLEOTIDE SEQUENCE [LARGE SCALE GENOMIC DNA]</scope>
    <source>
        <strain evidence="2 3">MUCL2120</strain>
    </source>
</reference>